<proteinExistence type="predicted"/>
<dbReference type="KEGG" id="led:BBK82_38045"/>
<accession>A0A1B2HT72</accession>
<keyword evidence="2" id="KW-1185">Reference proteome</keyword>
<gene>
    <name evidence="1" type="ORF">BBK82_38045</name>
</gene>
<name>A0A1B2HT72_9PSEU</name>
<reference evidence="1 2" key="1">
    <citation type="submission" date="2016-07" db="EMBL/GenBank/DDBJ databases">
        <title>Complete genome sequence of the Lentzea guizhouensis DHS C013.</title>
        <authorList>
            <person name="Cao C."/>
        </authorList>
    </citation>
    <scope>NUCLEOTIDE SEQUENCE [LARGE SCALE GENOMIC DNA]</scope>
    <source>
        <strain evidence="1 2">DHS C013</strain>
    </source>
</reference>
<sequence>MQVAFRSEVAATNPLEDQGFDFTTSGNGDRTVTARAFGKNGSGQQAVALWFGGDPAQQPRYDNTGKEIDIATRLDRVPDENRATKSVTVTFRNATMSNPRLVDLTTGTVHRIPPSAVSRHGSSLTITGVPIGNTPVVVADRSITGG</sequence>
<evidence type="ECO:0000313" key="1">
    <source>
        <dbReference type="EMBL" id="ANZ40929.1"/>
    </source>
</evidence>
<dbReference type="EMBL" id="CP016793">
    <property type="protein sequence ID" value="ANZ40929.1"/>
    <property type="molecule type" value="Genomic_DNA"/>
</dbReference>
<protein>
    <submittedName>
        <fullName evidence="1">Uncharacterized protein</fullName>
    </submittedName>
</protein>
<dbReference type="RefSeq" id="WP_065919266.1">
    <property type="nucleotide sequence ID" value="NZ_CP016793.1"/>
</dbReference>
<organism evidence="1 2">
    <name type="scientific">Lentzea guizhouensis</name>
    <dbReference type="NCBI Taxonomy" id="1586287"/>
    <lineage>
        <taxon>Bacteria</taxon>
        <taxon>Bacillati</taxon>
        <taxon>Actinomycetota</taxon>
        <taxon>Actinomycetes</taxon>
        <taxon>Pseudonocardiales</taxon>
        <taxon>Pseudonocardiaceae</taxon>
        <taxon>Lentzea</taxon>
    </lineage>
</organism>
<dbReference type="AlphaFoldDB" id="A0A1B2HT72"/>
<dbReference type="Proteomes" id="UP000093053">
    <property type="component" value="Chromosome"/>
</dbReference>
<evidence type="ECO:0000313" key="2">
    <source>
        <dbReference type="Proteomes" id="UP000093053"/>
    </source>
</evidence>
<dbReference type="OrthoDB" id="5242547at2"/>